<keyword evidence="9" id="KW-1185">Reference proteome</keyword>
<dbReference type="OMA" id="WESPRIT"/>
<dbReference type="GO" id="GO:0005524">
    <property type="term" value="F:ATP binding"/>
    <property type="evidence" value="ECO:0007669"/>
    <property type="project" value="UniProtKB-UniRule"/>
</dbReference>
<dbReference type="PROSITE" id="PS51456">
    <property type="entry name" value="MYOSIN_MOTOR"/>
    <property type="match status" value="1"/>
</dbReference>
<evidence type="ECO:0000259" key="7">
    <source>
        <dbReference type="PROSITE" id="PS51456"/>
    </source>
</evidence>
<dbReference type="AlphaFoldDB" id="G0QKX8"/>
<dbReference type="eggNOG" id="KOG0160">
    <property type="taxonomic scope" value="Eukaryota"/>
</dbReference>
<feature type="binding site" evidence="6">
    <location>
        <begin position="142"/>
        <end position="149"/>
    </location>
    <ligand>
        <name>ATP</name>
        <dbReference type="ChEBI" id="CHEBI:30616"/>
    </ligand>
</feature>
<evidence type="ECO:0000256" key="4">
    <source>
        <dbReference type="ARBA" id="ARBA00023175"/>
    </source>
</evidence>
<organism evidence="8 9">
    <name type="scientific">Ichthyophthirius multifiliis</name>
    <name type="common">White spot disease agent</name>
    <name type="synonym">Ich</name>
    <dbReference type="NCBI Taxonomy" id="5932"/>
    <lineage>
        <taxon>Eukaryota</taxon>
        <taxon>Sar</taxon>
        <taxon>Alveolata</taxon>
        <taxon>Ciliophora</taxon>
        <taxon>Intramacronucleata</taxon>
        <taxon>Oligohymenophorea</taxon>
        <taxon>Hymenostomatida</taxon>
        <taxon>Ophryoglenina</taxon>
        <taxon>Ichthyophthirius</taxon>
    </lineage>
</organism>
<keyword evidence="5 6" id="KW-0009">Actin-binding</keyword>
<dbReference type="EMBL" id="GL983202">
    <property type="protein sequence ID" value="EGR34129.1"/>
    <property type="molecule type" value="Genomic_DNA"/>
</dbReference>
<evidence type="ECO:0000256" key="3">
    <source>
        <dbReference type="ARBA" id="ARBA00023123"/>
    </source>
</evidence>
<dbReference type="InterPro" id="IPR036961">
    <property type="entry name" value="Kinesin_motor_dom_sf"/>
</dbReference>
<name>G0QKX8_ICHMU</name>
<keyword evidence="4 6" id="KW-0505">Motor protein</keyword>
<evidence type="ECO:0000256" key="1">
    <source>
        <dbReference type="ARBA" id="ARBA00022741"/>
    </source>
</evidence>
<dbReference type="GO" id="GO:0016020">
    <property type="term" value="C:membrane"/>
    <property type="evidence" value="ECO:0007669"/>
    <property type="project" value="TreeGrafter"/>
</dbReference>
<keyword evidence="3 6" id="KW-0518">Myosin</keyword>
<dbReference type="GO" id="GO:0005737">
    <property type="term" value="C:cytoplasm"/>
    <property type="evidence" value="ECO:0007669"/>
    <property type="project" value="TreeGrafter"/>
</dbReference>
<evidence type="ECO:0000256" key="6">
    <source>
        <dbReference type="PROSITE-ProRule" id="PRU00782"/>
    </source>
</evidence>
<proteinExistence type="inferred from homology"/>
<dbReference type="Pfam" id="PF00063">
    <property type="entry name" value="Myosin_head"/>
    <property type="match status" value="1"/>
</dbReference>
<comment type="similarity">
    <text evidence="6">Belongs to the TRAFAC class myosin-kinesin ATPase superfamily. Myosin family.</text>
</comment>
<dbReference type="STRING" id="857967.G0QKX8"/>
<dbReference type="OrthoDB" id="6108017at2759"/>
<sequence length="213" mass="24814">MKCRIVNFNKQKNIATIQLQDKSQKEVDASKLQIRSEIIETYQDMVNMDILNEPELLENLKLRFQQNYIYTYVGPTLIAINPFKAIDKLYDQETLNTYFSIIESASDKSLYKQLQPHVFGITAQAYKYLFENNRNQALIISGESGAGKTENAKYCMKFLTSLGQNMQTTQEKLTGIKDLNIQRRKFQDVIQFWKLSGTQKQQEMIIRVDLVNM</sequence>
<feature type="domain" description="Myosin motor" evidence="7">
    <location>
        <begin position="40"/>
        <end position="213"/>
    </location>
</feature>
<keyword evidence="1 6" id="KW-0547">Nucleotide-binding</keyword>
<evidence type="ECO:0000313" key="8">
    <source>
        <dbReference type="EMBL" id="EGR34129.1"/>
    </source>
</evidence>
<evidence type="ECO:0000313" key="9">
    <source>
        <dbReference type="Proteomes" id="UP000008983"/>
    </source>
</evidence>
<dbReference type="Gene3D" id="3.40.850.10">
    <property type="entry name" value="Kinesin motor domain"/>
    <property type="match status" value="1"/>
</dbReference>
<accession>G0QKX8</accession>
<dbReference type="InterPro" id="IPR001609">
    <property type="entry name" value="Myosin_head_motor_dom-like"/>
</dbReference>
<dbReference type="PANTHER" id="PTHR13140">
    <property type="entry name" value="MYOSIN"/>
    <property type="match status" value="1"/>
</dbReference>
<dbReference type="PANTHER" id="PTHR13140:SF706">
    <property type="entry name" value="DILUTE CLASS UNCONVENTIONAL MYOSIN, ISOFORM C"/>
    <property type="match status" value="1"/>
</dbReference>
<keyword evidence="2 6" id="KW-0067">ATP-binding</keyword>
<dbReference type="SMART" id="SM00242">
    <property type="entry name" value="MYSc"/>
    <property type="match status" value="1"/>
</dbReference>
<dbReference type="GeneID" id="14910306"/>
<evidence type="ECO:0000256" key="2">
    <source>
        <dbReference type="ARBA" id="ARBA00022840"/>
    </source>
</evidence>
<gene>
    <name evidence="8" type="ORF">IMG5_023530</name>
</gene>
<dbReference type="InterPro" id="IPR027417">
    <property type="entry name" value="P-loop_NTPase"/>
</dbReference>
<dbReference type="Proteomes" id="UP000008983">
    <property type="component" value="Unassembled WGS sequence"/>
</dbReference>
<dbReference type="GO" id="GO:0007015">
    <property type="term" value="P:actin filament organization"/>
    <property type="evidence" value="ECO:0007669"/>
    <property type="project" value="TreeGrafter"/>
</dbReference>
<dbReference type="GO" id="GO:0016459">
    <property type="term" value="C:myosin complex"/>
    <property type="evidence" value="ECO:0007669"/>
    <property type="project" value="UniProtKB-KW"/>
</dbReference>
<dbReference type="SUPFAM" id="SSF52540">
    <property type="entry name" value="P-loop containing nucleoside triphosphate hydrolases"/>
    <property type="match status" value="1"/>
</dbReference>
<dbReference type="RefSeq" id="XP_004039433.1">
    <property type="nucleotide sequence ID" value="XM_004039385.1"/>
</dbReference>
<reference evidence="8 9" key="1">
    <citation type="submission" date="2011-07" db="EMBL/GenBank/DDBJ databases">
        <authorList>
            <person name="Coyne R."/>
            <person name="Brami D."/>
            <person name="Johnson J."/>
            <person name="Hostetler J."/>
            <person name="Hannick L."/>
            <person name="Clark T."/>
            <person name="Cassidy-Hanley D."/>
            <person name="Inman J."/>
        </authorList>
    </citation>
    <scope>NUCLEOTIDE SEQUENCE [LARGE SCALE GENOMIC DNA]</scope>
    <source>
        <strain evidence="8 9">G5</strain>
    </source>
</reference>
<dbReference type="GO" id="GO:0000146">
    <property type="term" value="F:microfilament motor activity"/>
    <property type="evidence" value="ECO:0007669"/>
    <property type="project" value="TreeGrafter"/>
</dbReference>
<dbReference type="InParanoid" id="G0QKX8"/>
<comment type="caution">
    <text evidence="6">Lacks conserved residue(s) required for the propagation of feature annotation.</text>
</comment>
<protein>
    <submittedName>
        <fullName evidence="8">Myosin head, putative</fullName>
    </submittedName>
</protein>
<dbReference type="GO" id="GO:0051015">
    <property type="term" value="F:actin filament binding"/>
    <property type="evidence" value="ECO:0007669"/>
    <property type="project" value="TreeGrafter"/>
</dbReference>
<evidence type="ECO:0000256" key="5">
    <source>
        <dbReference type="ARBA" id="ARBA00023203"/>
    </source>
</evidence>
<dbReference type="PRINTS" id="PR00193">
    <property type="entry name" value="MYOSINHEAVY"/>
</dbReference>